<name>A0A0R2LHI2_9LACO</name>
<keyword evidence="2" id="KW-1003">Cell membrane</keyword>
<sequence>MIDLRQTFKKNILREFKSSFPRFISIAILLALGAFVLIGLKVTGSDMRATGNQYFSQHKMADAQVTSAVGFNQKDRNYIDQMDHVKQSEYSIYKDALTSDSHKTIRLNEKTSQLSVYRTVQGRLPKKSNEIALSKYEKGNYKVGQHVKLVGNDGKKQAAGLKHSSYKIVGFVTSSDYMQKSDLGVSNNGKGQIDTFGVLAKSGFSKQTPNVAKVSYDNLQGKSYSDQFEKQLNENVDQAAPGMAKRADKRQAEIKQDKREQLKDAQTDLDEQKENVQEKKSQLTQAKAQLEQNQAKLQQAQAQLADSKEQLAQLPAGTQKNALSQQQQAKQQQISTQEAQLRSRQQQWQQNSRDLQDAQEKISASEKKLTDQKEKIDQISGLTYQLQARNDYNQGYNQFGEAAERIDVLSNTFPLIFFAVAILVTLTTMSRMAEEKRTDIGAMRALGYTKFDSMKLFLVYGTSAAVLGTAIGAYFGTWLLPERIYDAYAANLAVPSLQTPPSWLWISISLLFALLCTVVPSVYVVWKSLQEQPADLLVEKPPKAGSKVLLEKVPFIWKRMSFNQKVTVRNLFRYKSRMFMTIIGIFGCTTLLITGFGMRDSINGIIDNQYQKITHYDVVGVYDPSASQQQKDDYQKQVDDIDSVKKQDSVYYESATAKPKGSTNNQQVSMIVPQHQKDFSDFITLRDPDSHKKLKLKNDGAVITQKLAKLGNYSVGDHVSLKDSAGRTHRVKISGIAEMYAGHDVVLNSNYYQKVFGEKVEYNAKMLNLKDRSSKNIDQVSRQLNKQDAAVTAVQSNQAKTAISTVLDGLNSIVLIIVLASSALSFVVLFTLTNINVSERTRELATLRVLGFYQRETVMYVYRETSILTVLGILVGFGGGYYLHHFIMETLPPNNAMADMALHWSNLGLSTGLTLLFSLIVMLVMARKISKIDMLGALNSAD</sequence>
<feature type="domain" description="ABC3 transporter permease C-terminal" evidence="8">
    <location>
        <begin position="816"/>
        <end position="933"/>
    </location>
</feature>
<dbReference type="EMBL" id="JQCN01000036">
    <property type="protein sequence ID" value="KRN98988.1"/>
    <property type="molecule type" value="Genomic_DNA"/>
</dbReference>
<dbReference type="RefSeq" id="WP_017867561.1">
    <property type="nucleotide sequence ID" value="NZ_BJYB01000020.1"/>
</dbReference>
<keyword evidence="11" id="KW-1185">Reference proteome</keyword>
<keyword evidence="3 7" id="KW-0812">Transmembrane</keyword>
<feature type="transmembrane region" description="Helical" evidence="7">
    <location>
        <begin position="503"/>
        <end position="526"/>
    </location>
</feature>
<evidence type="ECO:0000256" key="1">
    <source>
        <dbReference type="ARBA" id="ARBA00004651"/>
    </source>
</evidence>
<dbReference type="InterPro" id="IPR038766">
    <property type="entry name" value="Membrane_comp_ABC_pdt"/>
</dbReference>
<dbReference type="PANTHER" id="PTHR30287">
    <property type="entry name" value="MEMBRANE COMPONENT OF PREDICTED ABC SUPERFAMILY METABOLITE UPTAKE TRANSPORTER"/>
    <property type="match status" value="1"/>
</dbReference>
<evidence type="ECO:0000259" key="8">
    <source>
        <dbReference type="Pfam" id="PF02687"/>
    </source>
</evidence>
<keyword evidence="4 7" id="KW-1133">Transmembrane helix</keyword>
<reference evidence="10 11" key="1">
    <citation type="journal article" date="2015" name="Genome Announc.">
        <title>Expanding the biotechnology potential of lactobacilli through comparative genomics of 213 strains and associated genera.</title>
        <authorList>
            <person name="Sun Z."/>
            <person name="Harris H.M."/>
            <person name="McCann A."/>
            <person name="Guo C."/>
            <person name="Argimon S."/>
            <person name="Zhang W."/>
            <person name="Yang X."/>
            <person name="Jeffery I.B."/>
            <person name="Cooney J.C."/>
            <person name="Kagawa T.F."/>
            <person name="Liu W."/>
            <person name="Song Y."/>
            <person name="Salvetti E."/>
            <person name="Wrobel A."/>
            <person name="Rasinkangas P."/>
            <person name="Parkhill J."/>
            <person name="Rea M.C."/>
            <person name="O'Sullivan O."/>
            <person name="Ritari J."/>
            <person name="Douillard F.P."/>
            <person name="Paul Ross R."/>
            <person name="Yang R."/>
            <person name="Briner A.E."/>
            <person name="Felis G.E."/>
            <person name="de Vos W.M."/>
            <person name="Barrangou R."/>
            <person name="Klaenhammer T.R."/>
            <person name="Caufield P.W."/>
            <person name="Cui Y."/>
            <person name="Zhang H."/>
            <person name="O'Toole P.W."/>
        </authorList>
    </citation>
    <scope>NUCLEOTIDE SEQUENCE [LARGE SCALE GENOMIC DNA]</scope>
    <source>
        <strain evidence="10 11">NBRC 103219</strain>
    </source>
</reference>
<evidence type="ECO:0000259" key="9">
    <source>
        <dbReference type="Pfam" id="PF12704"/>
    </source>
</evidence>
<feature type="region of interest" description="Disordered" evidence="6">
    <location>
        <begin position="318"/>
        <end position="370"/>
    </location>
</feature>
<dbReference type="AlphaFoldDB" id="A0A0R2LHI2"/>
<feature type="transmembrane region" description="Helical" evidence="7">
    <location>
        <begin position="20"/>
        <end position="40"/>
    </location>
</feature>
<evidence type="ECO:0000256" key="2">
    <source>
        <dbReference type="ARBA" id="ARBA00022475"/>
    </source>
</evidence>
<accession>A0A0R2LHI2</accession>
<evidence type="ECO:0000313" key="11">
    <source>
        <dbReference type="Proteomes" id="UP000051886"/>
    </source>
</evidence>
<feature type="transmembrane region" description="Helical" evidence="7">
    <location>
        <begin position="578"/>
        <end position="598"/>
    </location>
</feature>
<evidence type="ECO:0000256" key="5">
    <source>
        <dbReference type="ARBA" id="ARBA00023136"/>
    </source>
</evidence>
<dbReference type="PATRIC" id="fig|449659.4.peg.1719"/>
<feature type="transmembrane region" description="Helical" evidence="7">
    <location>
        <begin position="865"/>
        <end position="884"/>
    </location>
</feature>
<feature type="transmembrane region" description="Helical" evidence="7">
    <location>
        <begin position="413"/>
        <end position="433"/>
    </location>
</feature>
<feature type="transmembrane region" description="Helical" evidence="7">
    <location>
        <begin position="813"/>
        <end position="832"/>
    </location>
</feature>
<protein>
    <submittedName>
        <fullName evidence="10">ABC superfamily ATP binding cassette transporter, membrane protein</fullName>
    </submittedName>
</protein>
<dbReference type="Pfam" id="PF12704">
    <property type="entry name" value="MacB_PCD"/>
    <property type="match status" value="1"/>
</dbReference>
<dbReference type="STRING" id="449659.IV66_GL001685"/>
<proteinExistence type="predicted"/>
<evidence type="ECO:0000256" key="3">
    <source>
        <dbReference type="ARBA" id="ARBA00022692"/>
    </source>
</evidence>
<dbReference type="Pfam" id="PF02687">
    <property type="entry name" value="FtsX"/>
    <property type="match status" value="2"/>
</dbReference>
<dbReference type="InterPro" id="IPR003838">
    <property type="entry name" value="ABC3_permease_C"/>
</dbReference>
<comment type="caution">
    <text evidence="10">The sequence shown here is derived from an EMBL/GenBank/DDBJ whole genome shotgun (WGS) entry which is preliminary data.</text>
</comment>
<evidence type="ECO:0000313" key="10">
    <source>
        <dbReference type="EMBL" id="KRN98988.1"/>
    </source>
</evidence>
<dbReference type="PANTHER" id="PTHR30287:SF1">
    <property type="entry name" value="INNER MEMBRANE PROTEIN"/>
    <property type="match status" value="1"/>
</dbReference>
<feature type="transmembrane region" description="Helical" evidence="7">
    <location>
        <begin position="454"/>
        <end position="475"/>
    </location>
</feature>
<feature type="compositionally biased region" description="Basic and acidic residues" evidence="6">
    <location>
        <begin position="354"/>
        <end position="370"/>
    </location>
</feature>
<comment type="subcellular location">
    <subcellularLocation>
        <location evidence="1">Cell membrane</location>
        <topology evidence="1">Multi-pass membrane protein</topology>
    </subcellularLocation>
</comment>
<feature type="domain" description="MacB-like periplasmic core" evidence="9">
    <location>
        <begin position="581"/>
        <end position="785"/>
    </location>
</feature>
<dbReference type="InterPro" id="IPR025857">
    <property type="entry name" value="MacB_PCD"/>
</dbReference>
<feature type="transmembrane region" description="Helical" evidence="7">
    <location>
        <begin position="904"/>
        <end position="926"/>
    </location>
</feature>
<evidence type="ECO:0000256" key="7">
    <source>
        <dbReference type="SAM" id="Phobius"/>
    </source>
</evidence>
<feature type="compositionally biased region" description="Low complexity" evidence="6">
    <location>
        <begin position="318"/>
        <end position="353"/>
    </location>
</feature>
<keyword evidence="5 7" id="KW-0472">Membrane</keyword>
<evidence type="ECO:0000256" key="6">
    <source>
        <dbReference type="SAM" id="MobiDB-lite"/>
    </source>
</evidence>
<dbReference type="Proteomes" id="UP000051886">
    <property type="component" value="Unassembled WGS sequence"/>
</dbReference>
<dbReference type="GO" id="GO:0005886">
    <property type="term" value="C:plasma membrane"/>
    <property type="evidence" value="ECO:0007669"/>
    <property type="project" value="UniProtKB-SubCell"/>
</dbReference>
<feature type="domain" description="ABC3 transporter permease C-terminal" evidence="8">
    <location>
        <begin position="412"/>
        <end position="533"/>
    </location>
</feature>
<organism evidence="10 11">
    <name type="scientific">Ligilactobacillus pobuzihii</name>
    <dbReference type="NCBI Taxonomy" id="449659"/>
    <lineage>
        <taxon>Bacteria</taxon>
        <taxon>Bacillati</taxon>
        <taxon>Bacillota</taxon>
        <taxon>Bacilli</taxon>
        <taxon>Lactobacillales</taxon>
        <taxon>Lactobacillaceae</taxon>
        <taxon>Ligilactobacillus</taxon>
    </lineage>
</organism>
<evidence type="ECO:0000256" key="4">
    <source>
        <dbReference type="ARBA" id="ARBA00022989"/>
    </source>
</evidence>
<gene>
    <name evidence="10" type="ORF">IV66_GL001685</name>
</gene>